<protein>
    <recommendedName>
        <fullName evidence="4">Cation-transporting P-type ATPase C-terminal domain-containing protein</fullName>
    </recommendedName>
</protein>
<organism evidence="2 3">
    <name type="scientific">Paenibacillus ehimensis</name>
    <dbReference type="NCBI Taxonomy" id="79264"/>
    <lineage>
        <taxon>Bacteria</taxon>
        <taxon>Bacillati</taxon>
        <taxon>Bacillota</taxon>
        <taxon>Bacilli</taxon>
        <taxon>Bacillales</taxon>
        <taxon>Paenibacillaceae</taxon>
        <taxon>Paenibacillus</taxon>
    </lineage>
</organism>
<name>A0ABT8V618_9BACL</name>
<evidence type="ECO:0000313" key="3">
    <source>
        <dbReference type="Proteomes" id="UP001168883"/>
    </source>
</evidence>
<dbReference type="Proteomes" id="UP001168883">
    <property type="component" value="Unassembled WGS sequence"/>
</dbReference>
<keyword evidence="1" id="KW-0812">Transmembrane</keyword>
<accession>A0ABT8V618</accession>
<dbReference type="RefSeq" id="WP_173426548.1">
    <property type="nucleotide sequence ID" value="NZ_JARLKN010000196.1"/>
</dbReference>
<evidence type="ECO:0000256" key="1">
    <source>
        <dbReference type="SAM" id="Phobius"/>
    </source>
</evidence>
<reference evidence="2" key="1">
    <citation type="submission" date="2023-07" db="EMBL/GenBank/DDBJ databases">
        <authorList>
            <person name="Aktuganov G."/>
            <person name="Boyko T."/>
            <person name="Delegan Y."/>
            <person name="Galimzianova N."/>
            <person name="Gilvanova E."/>
            <person name="Korobov V."/>
            <person name="Kuzmina L."/>
            <person name="Melentiev A."/>
            <person name="Milman P."/>
            <person name="Ryabova A."/>
            <person name="Stupak E."/>
            <person name="Yasakov T."/>
            <person name="Zharikova N."/>
            <person name="Zhurenko E."/>
        </authorList>
    </citation>
    <scope>NUCLEOTIDE SEQUENCE</scope>
    <source>
        <strain evidence="2">IB-739</strain>
    </source>
</reference>
<sequence>MPVKIAILVALLLLYPLFLRWVHITDLRAIPLVVPYALGALSVMILFTELGKGAVRLFRRKK</sequence>
<keyword evidence="1" id="KW-1133">Transmembrane helix</keyword>
<dbReference type="EMBL" id="JAUMKJ010000008">
    <property type="protein sequence ID" value="MDO3676885.1"/>
    <property type="molecule type" value="Genomic_DNA"/>
</dbReference>
<feature type="transmembrane region" description="Helical" evidence="1">
    <location>
        <begin position="30"/>
        <end position="51"/>
    </location>
</feature>
<evidence type="ECO:0000313" key="2">
    <source>
        <dbReference type="EMBL" id="MDO3676885.1"/>
    </source>
</evidence>
<evidence type="ECO:0008006" key="4">
    <source>
        <dbReference type="Google" id="ProtNLM"/>
    </source>
</evidence>
<keyword evidence="1" id="KW-0472">Membrane</keyword>
<proteinExistence type="predicted"/>
<keyword evidence="3" id="KW-1185">Reference proteome</keyword>
<comment type="caution">
    <text evidence="2">The sequence shown here is derived from an EMBL/GenBank/DDBJ whole genome shotgun (WGS) entry which is preliminary data.</text>
</comment>
<gene>
    <name evidence="2" type="ORF">Q3C12_07710</name>
</gene>